<dbReference type="EMBL" id="JANBPK010000818">
    <property type="protein sequence ID" value="KAJ2930844.1"/>
    <property type="molecule type" value="Genomic_DNA"/>
</dbReference>
<name>A0A9W8JB86_9AGAR</name>
<evidence type="ECO:0008006" key="14">
    <source>
        <dbReference type="Google" id="ProtNLM"/>
    </source>
</evidence>
<dbReference type="SUPFAM" id="SSF57889">
    <property type="entry name" value="Cysteine-rich domain"/>
    <property type="match status" value="1"/>
</dbReference>
<evidence type="ECO:0000256" key="2">
    <source>
        <dbReference type="ARBA" id="ARBA00022679"/>
    </source>
</evidence>
<evidence type="ECO:0000256" key="3">
    <source>
        <dbReference type="ARBA" id="ARBA00022723"/>
    </source>
</evidence>
<dbReference type="AlphaFoldDB" id="A0A9W8JB86"/>
<dbReference type="InterPro" id="IPR011009">
    <property type="entry name" value="Kinase-like_dom_sf"/>
</dbReference>
<gene>
    <name evidence="12" type="ORF">H1R20_g6257</name>
</gene>
<dbReference type="CDD" id="cd06627">
    <property type="entry name" value="STKc_Cdc7_like"/>
    <property type="match status" value="1"/>
</dbReference>
<dbReference type="InterPro" id="IPR001245">
    <property type="entry name" value="Ser-Thr/Tyr_kinase_cat_dom"/>
</dbReference>
<dbReference type="PROSITE" id="PS00108">
    <property type="entry name" value="PROTEIN_KINASE_ST"/>
    <property type="match status" value="1"/>
</dbReference>
<feature type="region of interest" description="Disordered" evidence="9">
    <location>
        <begin position="580"/>
        <end position="601"/>
    </location>
</feature>
<proteinExistence type="predicted"/>
<dbReference type="Gene3D" id="1.10.510.10">
    <property type="entry name" value="Transferase(Phosphotransferase) domain 1"/>
    <property type="match status" value="1"/>
</dbReference>
<comment type="caution">
    <text evidence="12">The sequence shown here is derived from an EMBL/GenBank/DDBJ whole genome shotgun (WGS) entry which is preliminary data.</text>
</comment>
<organism evidence="12 13">
    <name type="scientific">Candolleomyces eurysporus</name>
    <dbReference type="NCBI Taxonomy" id="2828524"/>
    <lineage>
        <taxon>Eukaryota</taxon>
        <taxon>Fungi</taxon>
        <taxon>Dikarya</taxon>
        <taxon>Basidiomycota</taxon>
        <taxon>Agaricomycotina</taxon>
        <taxon>Agaricomycetes</taxon>
        <taxon>Agaricomycetidae</taxon>
        <taxon>Agaricales</taxon>
        <taxon>Agaricineae</taxon>
        <taxon>Psathyrellaceae</taxon>
        <taxon>Candolleomyces</taxon>
    </lineage>
</organism>
<dbReference type="FunFam" id="3.30.200.20:FF:000042">
    <property type="entry name" value="Aurora kinase A"/>
    <property type="match status" value="1"/>
</dbReference>
<evidence type="ECO:0000256" key="5">
    <source>
        <dbReference type="ARBA" id="ARBA00022777"/>
    </source>
</evidence>
<feature type="compositionally biased region" description="Polar residues" evidence="9">
    <location>
        <begin position="586"/>
        <end position="601"/>
    </location>
</feature>
<protein>
    <recommendedName>
        <fullName evidence="14">Pkinase-domain-containing protein</fullName>
    </recommendedName>
</protein>
<dbReference type="PROSITE" id="PS50011">
    <property type="entry name" value="PROTEIN_KINASE_DOM"/>
    <property type="match status" value="1"/>
</dbReference>
<evidence type="ECO:0000313" key="12">
    <source>
        <dbReference type="EMBL" id="KAJ2930844.1"/>
    </source>
</evidence>
<keyword evidence="2" id="KW-0808">Transferase</keyword>
<evidence type="ECO:0000259" key="10">
    <source>
        <dbReference type="PROSITE" id="PS50011"/>
    </source>
</evidence>
<dbReference type="PROSITE" id="PS00107">
    <property type="entry name" value="PROTEIN_KINASE_ATP"/>
    <property type="match status" value="1"/>
</dbReference>
<dbReference type="Proteomes" id="UP001140091">
    <property type="component" value="Unassembled WGS sequence"/>
</dbReference>
<dbReference type="InterPro" id="IPR000719">
    <property type="entry name" value="Prot_kinase_dom"/>
</dbReference>
<keyword evidence="5" id="KW-0418">Kinase</keyword>
<dbReference type="GO" id="GO:0005524">
    <property type="term" value="F:ATP binding"/>
    <property type="evidence" value="ECO:0007669"/>
    <property type="project" value="UniProtKB-UniRule"/>
</dbReference>
<dbReference type="CDD" id="cd00029">
    <property type="entry name" value="C1"/>
    <property type="match status" value="1"/>
</dbReference>
<keyword evidence="13" id="KW-1185">Reference proteome</keyword>
<dbReference type="InterPro" id="IPR055754">
    <property type="entry name" value="DUF7330"/>
</dbReference>
<keyword evidence="4 8" id="KW-0547">Nucleotide-binding</keyword>
<accession>A0A9W8JB86</accession>
<reference evidence="12" key="1">
    <citation type="submission" date="2022-06" db="EMBL/GenBank/DDBJ databases">
        <title>Genome Sequence of Candolleomyces eurysporus.</title>
        <authorList>
            <person name="Buettner E."/>
        </authorList>
    </citation>
    <scope>NUCLEOTIDE SEQUENCE</scope>
    <source>
        <strain evidence="12">VTCC 930004</strain>
    </source>
</reference>
<keyword evidence="7 8" id="KW-0067">ATP-binding</keyword>
<dbReference type="PRINTS" id="PR00109">
    <property type="entry name" value="TYRKINASE"/>
</dbReference>
<dbReference type="PROSITE" id="PS00479">
    <property type="entry name" value="ZF_DAG_PE_1"/>
    <property type="match status" value="1"/>
</dbReference>
<dbReference type="Pfam" id="PF00069">
    <property type="entry name" value="Pkinase"/>
    <property type="match status" value="1"/>
</dbReference>
<evidence type="ECO:0000256" key="1">
    <source>
        <dbReference type="ARBA" id="ARBA00022527"/>
    </source>
</evidence>
<dbReference type="SMART" id="SM00109">
    <property type="entry name" value="C1"/>
    <property type="match status" value="1"/>
</dbReference>
<evidence type="ECO:0000256" key="9">
    <source>
        <dbReference type="SAM" id="MobiDB-lite"/>
    </source>
</evidence>
<keyword evidence="3" id="KW-0479">Metal-binding</keyword>
<dbReference type="Pfam" id="PF24016">
    <property type="entry name" value="DUF7330"/>
    <property type="match status" value="1"/>
</dbReference>
<dbReference type="PANTHER" id="PTHR48016:SF4">
    <property type="entry name" value="PROTEIN KINASE DOMAIN-CONTAINING PROTEIN"/>
    <property type="match status" value="1"/>
</dbReference>
<dbReference type="OrthoDB" id="8693905at2759"/>
<sequence>MGSGRPTRTRFESLVYLGVSANGGSASDLLSRNSLDGSSARSLMVKENGKPPIHFQLGNCIGRGQFGSVYRALNLNTGQTVAVKRIRLEGLKEEEVTQLMKEVDFVKNLSHPSIVKYEGMARDDDHLSIVLEYAENGSLAQTLKAFGKLNEKLVASYVVKILEGLHYLHTSDVVHCDLKAANILTTKTGNVKLSDFGVSLNLRAMEREIKDVAGTPNWMAPEVIELKGASTKSDIWSLGCTVVELLTGRPPYADIANSMSVMFRIVEDKMPPLPDGCSDLLEDFLKQCFQKDPSGRPSAELLCEHPWLKANWRELGDLRPQDSIPFLRRVSTDIQKTDVVRYLSQMDMQESPVSEGYVRGDAGKVSPIGRRPSNASVRPLPENDISPREHSFVKTTFSKPMMCRVCLLNVKKSAVLCAQCSLISHAKCAINAPPTCDLRAQLLLYAQYAEKGNPSSVYSNPVDLLGEAKRPGAMSDVPYVAHSRADNDTPPPPSPAPLHPSESPPTAYKFMAAFKRSSDDDFGPQTIAEEDYICASTNARASAVSIDFHDTEKPPPYTQSNGINLNRPVPPLPPRLLPPETHLRPSVSTSELKASSASFQDPPATVNQVHLYSKKEDIIGTFFVDPRTPSLSPKPKRKKHGKRGGDSPHASFQTRCANISLALASTGNIKESPKATINVASRSGGIEIRLMPTPSTRPRIGVDAHSRSGDIIVWFPETFSGVIQLNTVKGELHLLPNLAKAVRTLKDTDKEAMLLMGNQAEGGLTDLCQLTSRTGKIIIGLSGQDKHPQKEGFWTKFSRFLRGAVSE</sequence>
<feature type="compositionally biased region" description="Pro residues" evidence="9">
    <location>
        <begin position="489"/>
        <end position="498"/>
    </location>
</feature>
<dbReference type="InterPro" id="IPR017441">
    <property type="entry name" value="Protein_kinase_ATP_BS"/>
</dbReference>
<evidence type="ECO:0000256" key="6">
    <source>
        <dbReference type="ARBA" id="ARBA00022833"/>
    </source>
</evidence>
<evidence type="ECO:0000313" key="13">
    <source>
        <dbReference type="Proteomes" id="UP001140091"/>
    </source>
</evidence>
<dbReference type="GO" id="GO:0005737">
    <property type="term" value="C:cytoplasm"/>
    <property type="evidence" value="ECO:0007669"/>
    <property type="project" value="TreeGrafter"/>
</dbReference>
<dbReference type="SMART" id="SM00220">
    <property type="entry name" value="S_TKc"/>
    <property type="match status" value="1"/>
</dbReference>
<dbReference type="InterPro" id="IPR046349">
    <property type="entry name" value="C1-like_sf"/>
</dbReference>
<feature type="domain" description="Phorbol-ester/DAG-type" evidence="11">
    <location>
        <begin position="389"/>
        <end position="436"/>
    </location>
</feature>
<evidence type="ECO:0000256" key="7">
    <source>
        <dbReference type="ARBA" id="ARBA00022840"/>
    </source>
</evidence>
<dbReference type="SUPFAM" id="SSF56112">
    <property type="entry name" value="Protein kinase-like (PK-like)"/>
    <property type="match status" value="1"/>
</dbReference>
<feature type="region of interest" description="Disordered" evidence="9">
    <location>
        <begin position="624"/>
        <end position="651"/>
    </location>
</feature>
<dbReference type="InterPro" id="IPR002219">
    <property type="entry name" value="PKC_DAG/PE"/>
</dbReference>
<evidence type="ECO:0000256" key="4">
    <source>
        <dbReference type="ARBA" id="ARBA00022741"/>
    </source>
</evidence>
<feature type="binding site" evidence="8">
    <location>
        <position position="84"/>
    </location>
    <ligand>
        <name>ATP</name>
        <dbReference type="ChEBI" id="CHEBI:30616"/>
    </ligand>
</feature>
<evidence type="ECO:0000259" key="11">
    <source>
        <dbReference type="PROSITE" id="PS50081"/>
    </source>
</evidence>
<keyword evidence="6" id="KW-0862">Zinc</keyword>
<feature type="region of interest" description="Disordered" evidence="9">
    <location>
        <begin position="482"/>
        <end position="503"/>
    </location>
</feature>
<dbReference type="PROSITE" id="PS50081">
    <property type="entry name" value="ZF_DAG_PE_2"/>
    <property type="match status" value="1"/>
</dbReference>
<dbReference type="InterPro" id="IPR050538">
    <property type="entry name" value="MAP_kinase_kinase_kinase"/>
</dbReference>
<dbReference type="Gene3D" id="3.30.60.20">
    <property type="match status" value="1"/>
</dbReference>
<evidence type="ECO:0000256" key="8">
    <source>
        <dbReference type="PROSITE-ProRule" id="PRU10141"/>
    </source>
</evidence>
<dbReference type="PANTHER" id="PTHR48016">
    <property type="entry name" value="MAP KINASE KINASE KINASE SSK2-RELATED-RELATED"/>
    <property type="match status" value="1"/>
</dbReference>
<dbReference type="InterPro" id="IPR008271">
    <property type="entry name" value="Ser/Thr_kinase_AS"/>
</dbReference>
<dbReference type="Pfam" id="PF00130">
    <property type="entry name" value="C1_1"/>
    <property type="match status" value="1"/>
</dbReference>
<dbReference type="GO" id="GO:0046872">
    <property type="term" value="F:metal ion binding"/>
    <property type="evidence" value="ECO:0007669"/>
    <property type="project" value="UniProtKB-KW"/>
</dbReference>
<feature type="domain" description="Protein kinase" evidence="10">
    <location>
        <begin position="55"/>
        <end position="308"/>
    </location>
</feature>
<dbReference type="GO" id="GO:0004709">
    <property type="term" value="F:MAP kinase kinase kinase activity"/>
    <property type="evidence" value="ECO:0007669"/>
    <property type="project" value="TreeGrafter"/>
</dbReference>
<keyword evidence="1" id="KW-0723">Serine/threonine-protein kinase</keyword>
<feature type="non-terminal residue" evidence="12">
    <location>
        <position position="807"/>
    </location>
</feature>
<feature type="region of interest" description="Disordered" evidence="9">
    <location>
        <begin position="353"/>
        <end position="383"/>
    </location>
</feature>